<organism evidence="2 3">
    <name type="scientific">Thermanaerosceptrum fracticalcis</name>
    <dbReference type="NCBI Taxonomy" id="1712410"/>
    <lineage>
        <taxon>Bacteria</taxon>
        <taxon>Bacillati</taxon>
        <taxon>Bacillota</taxon>
        <taxon>Clostridia</taxon>
        <taxon>Eubacteriales</taxon>
        <taxon>Peptococcaceae</taxon>
        <taxon>Thermanaerosceptrum</taxon>
    </lineage>
</organism>
<feature type="transmembrane region" description="Helical" evidence="1">
    <location>
        <begin position="6"/>
        <end position="24"/>
    </location>
</feature>
<keyword evidence="1" id="KW-1133">Transmembrane helix</keyword>
<name>A0A7G6DYF5_THEFR</name>
<reference evidence="2 3" key="1">
    <citation type="journal article" date="2019" name="Front. Microbiol.">
        <title>Thermoanaerosceptrum fracticalcis gen. nov. sp. nov., a Novel Fumarate-Fermenting Microorganism From a Deep Fractured Carbonate Aquifer of the US Great Basin.</title>
        <authorList>
            <person name="Hamilton-Brehm S.D."/>
            <person name="Stewart L.E."/>
            <person name="Zavarin M."/>
            <person name="Caldwell M."/>
            <person name="Lawson P.A."/>
            <person name="Onstott T.C."/>
            <person name="Grzymski J."/>
            <person name="Neveux I."/>
            <person name="Lollar B.S."/>
            <person name="Russell C.E."/>
            <person name="Moser D.P."/>
        </authorList>
    </citation>
    <scope>NUCLEOTIDE SEQUENCE [LARGE SCALE GENOMIC DNA]</scope>
    <source>
        <strain evidence="2 3">DRI-13</strain>
    </source>
</reference>
<gene>
    <name evidence="2" type="ORF">BR63_00035</name>
</gene>
<evidence type="ECO:0000313" key="2">
    <source>
        <dbReference type="EMBL" id="QNB44859.1"/>
    </source>
</evidence>
<dbReference type="RefSeq" id="WP_034424445.1">
    <property type="nucleotide sequence ID" value="NZ_CP045798.1"/>
</dbReference>
<sequence>MESLYGVAIVPLIIAAIALLKGIIPEPAHKYMGLVAWALGIAIAFAYGVQEGWEPLQCVVVGSAVGLSAAGLYSAQKNAREV</sequence>
<proteinExistence type="predicted"/>
<evidence type="ECO:0000256" key="1">
    <source>
        <dbReference type="SAM" id="Phobius"/>
    </source>
</evidence>
<dbReference type="Proteomes" id="UP000515847">
    <property type="component" value="Chromosome"/>
</dbReference>
<dbReference type="AlphaFoldDB" id="A0A7G6DYF5"/>
<keyword evidence="1" id="KW-0812">Transmembrane</keyword>
<dbReference type="KEGG" id="tfr:BR63_00035"/>
<keyword evidence="3" id="KW-1185">Reference proteome</keyword>
<evidence type="ECO:0008006" key="4">
    <source>
        <dbReference type="Google" id="ProtNLM"/>
    </source>
</evidence>
<evidence type="ECO:0000313" key="3">
    <source>
        <dbReference type="Proteomes" id="UP000515847"/>
    </source>
</evidence>
<feature type="transmembrane region" description="Helical" evidence="1">
    <location>
        <begin position="55"/>
        <end position="75"/>
    </location>
</feature>
<protein>
    <recommendedName>
        <fullName evidence="4">Holin</fullName>
    </recommendedName>
</protein>
<accession>A0A7G6DYF5</accession>
<feature type="transmembrane region" description="Helical" evidence="1">
    <location>
        <begin position="31"/>
        <end position="49"/>
    </location>
</feature>
<keyword evidence="1" id="KW-0472">Membrane</keyword>
<dbReference type="EMBL" id="CP045798">
    <property type="protein sequence ID" value="QNB44859.1"/>
    <property type="molecule type" value="Genomic_DNA"/>
</dbReference>